<keyword evidence="4" id="KW-0238">DNA-binding</keyword>
<dbReference type="Pfam" id="PF00172">
    <property type="entry name" value="Zn_clus"/>
    <property type="match status" value="1"/>
</dbReference>
<feature type="compositionally biased region" description="Polar residues" evidence="9">
    <location>
        <begin position="176"/>
        <end position="186"/>
    </location>
</feature>
<evidence type="ECO:0000256" key="2">
    <source>
        <dbReference type="ARBA" id="ARBA00022833"/>
    </source>
</evidence>
<evidence type="ECO:0000313" key="11">
    <source>
        <dbReference type="EMBL" id="TVY23610.1"/>
    </source>
</evidence>
<evidence type="ECO:0000256" key="3">
    <source>
        <dbReference type="ARBA" id="ARBA00023015"/>
    </source>
</evidence>
<dbReference type="GO" id="GO:0000981">
    <property type="term" value="F:DNA-binding transcription factor activity, RNA polymerase II-specific"/>
    <property type="evidence" value="ECO:0007669"/>
    <property type="project" value="InterPro"/>
</dbReference>
<feature type="compositionally biased region" description="Basic residues" evidence="9">
    <location>
        <begin position="61"/>
        <end position="72"/>
    </location>
</feature>
<keyword evidence="12" id="KW-1185">Reference proteome</keyword>
<organism evidence="11 12">
    <name type="scientific">Lachnellula hyalina</name>
    <dbReference type="NCBI Taxonomy" id="1316788"/>
    <lineage>
        <taxon>Eukaryota</taxon>
        <taxon>Fungi</taxon>
        <taxon>Dikarya</taxon>
        <taxon>Ascomycota</taxon>
        <taxon>Pezizomycotina</taxon>
        <taxon>Leotiomycetes</taxon>
        <taxon>Helotiales</taxon>
        <taxon>Lachnaceae</taxon>
        <taxon>Lachnellula</taxon>
    </lineage>
</organism>
<proteinExistence type="inferred from homology"/>
<evidence type="ECO:0000256" key="7">
    <source>
        <dbReference type="ARBA" id="ARBA00023242"/>
    </source>
</evidence>
<evidence type="ECO:0000256" key="5">
    <source>
        <dbReference type="ARBA" id="ARBA00023159"/>
    </source>
</evidence>
<dbReference type="CDD" id="cd00067">
    <property type="entry name" value="GAL4"/>
    <property type="match status" value="1"/>
</dbReference>
<feature type="region of interest" description="Disordered" evidence="9">
    <location>
        <begin position="51"/>
        <end position="89"/>
    </location>
</feature>
<dbReference type="CDD" id="cd12148">
    <property type="entry name" value="fungal_TF_MHR"/>
    <property type="match status" value="1"/>
</dbReference>
<dbReference type="GO" id="GO:0003677">
    <property type="term" value="F:DNA binding"/>
    <property type="evidence" value="ECO:0007669"/>
    <property type="project" value="UniProtKB-KW"/>
</dbReference>
<name>A0A8H8QXL4_9HELO</name>
<feature type="region of interest" description="Disordered" evidence="9">
    <location>
        <begin position="136"/>
        <end position="190"/>
    </location>
</feature>
<dbReference type="SUPFAM" id="SSF57701">
    <property type="entry name" value="Zn2/Cys6 DNA-binding domain"/>
    <property type="match status" value="1"/>
</dbReference>
<evidence type="ECO:0000256" key="8">
    <source>
        <dbReference type="ARBA" id="ARBA00037990"/>
    </source>
</evidence>
<feature type="domain" description="Zn(2)-C6 fungal-type" evidence="10">
    <location>
        <begin position="98"/>
        <end position="127"/>
    </location>
</feature>
<evidence type="ECO:0000259" key="10">
    <source>
        <dbReference type="PROSITE" id="PS50048"/>
    </source>
</evidence>
<dbReference type="InterPro" id="IPR007219">
    <property type="entry name" value="XnlR_reg_dom"/>
</dbReference>
<dbReference type="GeneID" id="41987834"/>
<dbReference type="PANTHER" id="PTHR47663">
    <property type="entry name" value="XYLANOLYTIC TRANSCRIPTIONAL ACTIVATOR XLNR-RELATED"/>
    <property type="match status" value="1"/>
</dbReference>
<dbReference type="GO" id="GO:0008270">
    <property type="term" value="F:zinc ion binding"/>
    <property type="evidence" value="ECO:0007669"/>
    <property type="project" value="InterPro"/>
</dbReference>
<dbReference type="InterPro" id="IPR036864">
    <property type="entry name" value="Zn2-C6_fun-type_DNA-bd_sf"/>
</dbReference>
<dbReference type="Gene3D" id="4.10.240.10">
    <property type="entry name" value="Zn(2)-C6 fungal-type DNA-binding domain"/>
    <property type="match status" value="1"/>
</dbReference>
<evidence type="ECO:0000256" key="1">
    <source>
        <dbReference type="ARBA" id="ARBA00022723"/>
    </source>
</evidence>
<dbReference type="EMBL" id="QGMH01000170">
    <property type="protein sequence ID" value="TVY23610.1"/>
    <property type="molecule type" value="Genomic_DNA"/>
</dbReference>
<protein>
    <submittedName>
        <fullName evidence="11">Xylanolytic transcriptional activator xlnR-like protein</fullName>
    </submittedName>
</protein>
<feature type="compositionally biased region" description="Polar residues" evidence="9">
    <location>
        <begin position="51"/>
        <end position="60"/>
    </location>
</feature>
<dbReference type="InterPro" id="IPR001138">
    <property type="entry name" value="Zn2Cys6_DnaBD"/>
</dbReference>
<dbReference type="InterPro" id="IPR051439">
    <property type="entry name" value="XlnR/Xlr1"/>
</dbReference>
<keyword evidence="7" id="KW-0539">Nucleus</keyword>
<keyword evidence="3" id="KW-0805">Transcription regulation</keyword>
<keyword evidence="1" id="KW-0479">Metal-binding</keyword>
<keyword evidence="2" id="KW-0862">Zinc</keyword>
<dbReference type="PANTHER" id="PTHR47663:SF1">
    <property type="entry name" value="XYLANOLYTIC TRANSCRIPTIONAL ACTIVATOR XLNR-RELATED"/>
    <property type="match status" value="1"/>
</dbReference>
<comment type="caution">
    <text evidence="11">The sequence shown here is derived from an EMBL/GenBank/DDBJ whole genome shotgun (WGS) entry which is preliminary data.</text>
</comment>
<dbReference type="AlphaFoldDB" id="A0A8H8QXL4"/>
<evidence type="ECO:0000313" key="12">
    <source>
        <dbReference type="Proteomes" id="UP000431533"/>
    </source>
</evidence>
<evidence type="ECO:0000256" key="9">
    <source>
        <dbReference type="SAM" id="MobiDB-lite"/>
    </source>
</evidence>
<dbReference type="Proteomes" id="UP000431533">
    <property type="component" value="Unassembled WGS sequence"/>
</dbReference>
<accession>A0A8H8QXL4</accession>
<dbReference type="SMART" id="SM00066">
    <property type="entry name" value="GAL4"/>
    <property type="match status" value="1"/>
</dbReference>
<dbReference type="OrthoDB" id="5365785at2759"/>
<dbReference type="Pfam" id="PF04082">
    <property type="entry name" value="Fungal_trans"/>
    <property type="match status" value="1"/>
</dbReference>
<feature type="compositionally biased region" description="Basic and acidic residues" evidence="9">
    <location>
        <begin position="162"/>
        <end position="174"/>
    </location>
</feature>
<dbReference type="GO" id="GO:0006351">
    <property type="term" value="P:DNA-templated transcription"/>
    <property type="evidence" value="ECO:0007669"/>
    <property type="project" value="InterPro"/>
</dbReference>
<dbReference type="PROSITE" id="PS50048">
    <property type="entry name" value="ZN2_CY6_FUNGAL_2"/>
    <property type="match status" value="1"/>
</dbReference>
<keyword evidence="5" id="KW-0010">Activator</keyword>
<dbReference type="RefSeq" id="XP_031002398.1">
    <property type="nucleotide sequence ID" value="XM_031152565.1"/>
</dbReference>
<gene>
    <name evidence="11" type="primary">xlr1</name>
    <name evidence="11" type="ORF">LHYA1_G007636</name>
</gene>
<evidence type="ECO:0000256" key="4">
    <source>
        <dbReference type="ARBA" id="ARBA00023125"/>
    </source>
</evidence>
<dbReference type="FunFam" id="4.10.240.10:FF:000004">
    <property type="entry name" value="Xylanolytic transcriptional activator XlnR"/>
    <property type="match status" value="1"/>
</dbReference>
<sequence>MLSNPLHRFSAYNALPSSGMLSNGHVPSNHMHSGLDTLAHGSQYALQHLQQHVDQQNSQVHRNHNSKHRQHPYGHGPASGRSNGAGVSGPIRRRISRACDQCNQLRTKCDGQAPCAHCVEFGLGCEYIRERKKRGKASRKDLAQQAAAAAANGQKSPTGRSSGERSATESRHESGGSATTSLVNDNNDFKRPQVQRALSLNTTGLDNGSARENLKGRLRTGSLESLTEMPHGHQPHLVSRAEADQIESPASLNISGYSSMHGYRPAINSHLMNSNGGNFSAGQGSLPGYTDLQYAIQTQSPTHYPGNTPGPFRLGDSPLPGFSMGSDATSPGGWMSLPSPSNQYQQHVTQNFNTPLRYPVLQPLVPHLGNIIPLSLACDLLDLYFASSSSALMHPTSPYVLGYVFRKHSILHPTKPRRCTPALLASMLWVVAQTSDAAFLTAPPSSRGKICQRLLELTVGLLKPLIHGSSDGDSSPNFSNTVINGVALGGLGVTISGSMNSDSLTGETGAFGATGTLDDVVTYIHLATVVSASEYKGASLRWWNAAWSLARELKLGRELPQSSLTTMSQSTGTMSPQQPAAGVNDVDADGEADDDVPHGTITEEEREERRRVWWLAYTVDRHLALCYNRPLFLLDIECDGLLQPMDDTLWQAGEFYTGDSSIHITSPSGTPRIRRRGPNFECTGHSIFGYFLPLMTILGEIVDLYHAKNHPRFGIGFRSAQEWDDHASEIARQLEAYGQSLQDFEARNLSTPIEEPGNPMDESIDTNTDHTEIGTPSVHSTKTTLSAHISEADIQTRIVIAYGTHVMHVLHILLTGKWDPISLLDDNDLWISSQSFINATGHAVSAAEAIDHILDYDPGLEFMPFFFGVYLLQGSFLLLLIADKLQVRTEISLLHEMRPHGWILTGSCFHQVEASPSVIKACETIVRAHEACVVTLNTEYQRNFRKVMRSALAQVRGRVPEDFGEQQLRRREVLALYRWTGDGTGLAL</sequence>
<dbReference type="SMART" id="SM00906">
    <property type="entry name" value="Fungal_trans"/>
    <property type="match status" value="1"/>
</dbReference>
<comment type="similarity">
    <text evidence="8">Belongs to the xlnR/xlr1 family.</text>
</comment>
<reference evidence="11 12" key="1">
    <citation type="submission" date="2018-05" db="EMBL/GenBank/DDBJ databases">
        <title>Genome sequencing and assembly of the regulated plant pathogen Lachnellula willkommii and related sister species for the development of diagnostic species identification markers.</title>
        <authorList>
            <person name="Giroux E."/>
            <person name="Bilodeau G."/>
        </authorList>
    </citation>
    <scope>NUCLEOTIDE SEQUENCE [LARGE SCALE GENOMIC DNA]</scope>
    <source>
        <strain evidence="11 12">CBS 185.66</strain>
    </source>
</reference>
<evidence type="ECO:0000256" key="6">
    <source>
        <dbReference type="ARBA" id="ARBA00023163"/>
    </source>
</evidence>
<keyword evidence="6" id="KW-0804">Transcription</keyword>